<dbReference type="PANTHER" id="PTHR42985:SF32">
    <property type="entry name" value="SODIUM IODIDE SYMPORTER"/>
    <property type="match status" value="1"/>
</dbReference>
<comment type="similarity">
    <text evidence="2 11">Belongs to the sodium:solute symporter (SSF) (TC 2.A.21) family.</text>
</comment>
<feature type="transmembrane region" description="Helical" evidence="12">
    <location>
        <begin position="424"/>
        <end position="445"/>
    </location>
</feature>
<keyword evidence="9 12" id="KW-0472">Membrane</keyword>
<dbReference type="InterPro" id="IPR001734">
    <property type="entry name" value="Na/solute_symporter"/>
</dbReference>
<proteinExistence type="inferred from homology"/>
<dbReference type="Pfam" id="PF00474">
    <property type="entry name" value="SSF"/>
    <property type="match status" value="1"/>
</dbReference>
<keyword evidence="3" id="KW-0813">Transport</keyword>
<keyword evidence="6 12" id="KW-1133">Transmembrane helix</keyword>
<feature type="transmembrane region" description="Helical" evidence="12">
    <location>
        <begin position="452"/>
        <end position="470"/>
    </location>
</feature>
<protein>
    <submittedName>
        <fullName evidence="13">Sodium:solute symporter</fullName>
    </submittedName>
</protein>
<keyword evidence="7" id="KW-0915">Sodium</keyword>
<dbReference type="AlphaFoldDB" id="A0A2U8E332"/>
<dbReference type="EMBL" id="CP023004">
    <property type="protein sequence ID" value="AWI09288.1"/>
    <property type="molecule type" value="Genomic_DNA"/>
</dbReference>
<dbReference type="NCBIfam" id="TIGR00813">
    <property type="entry name" value="sss"/>
    <property type="match status" value="1"/>
</dbReference>
<comment type="subcellular location">
    <subcellularLocation>
        <location evidence="1">Cell membrane</location>
        <topology evidence="1">Multi-pass membrane protein</topology>
    </subcellularLocation>
</comment>
<gene>
    <name evidence="13" type="ORF">CKA38_08555</name>
</gene>
<feature type="transmembrane region" description="Helical" evidence="12">
    <location>
        <begin position="204"/>
        <end position="221"/>
    </location>
</feature>
<dbReference type="Proteomes" id="UP000244896">
    <property type="component" value="Chromosome"/>
</dbReference>
<evidence type="ECO:0000256" key="12">
    <source>
        <dbReference type="SAM" id="Phobius"/>
    </source>
</evidence>
<dbReference type="Gene3D" id="1.20.1730.10">
    <property type="entry name" value="Sodium/glucose cotransporter"/>
    <property type="match status" value="1"/>
</dbReference>
<evidence type="ECO:0000256" key="6">
    <source>
        <dbReference type="ARBA" id="ARBA00022989"/>
    </source>
</evidence>
<evidence type="ECO:0000256" key="5">
    <source>
        <dbReference type="ARBA" id="ARBA00022692"/>
    </source>
</evidence>
<keyword evidence="5 12" id="KW-0812">Transmembrane</keyword>
<dbReference type="InterPro" id="IPR038377">
    <property type="entry name" value="Na/Glc_symporter_sf"/>
</dbReference>
<dbReference type="CDD" id="cd11495">
    <property type="entry name" value="SLC5sbd_NIS-like_u3"/>
    <property type="match status" value="1"/>
</dbReference>
<name>A0A2U8E332_9BACT</name>
<dbReference type="InterPro" id="IPR051163">
    <property type="entry name" value="Sodium:Solute_Symporter_SSF"/>
</dbReference>
<keyword evidence="8" id="KW-0406">Ion transport</keyword>
<evidence type="ECO:0000256" key="3">
    <source>
        <dbReference type="ARBA" id="ARBA00022448"/>
    </source>
</evidence>
<dbReference type="GO" id="GO:0006814">
    <property type="term" value="P:sodium ion transport"/>
    <property type="evidence" value="ECO:0007669"/>
    <property type="project" value="UniProtKB-KW"/>
</dbReference>
<feature type="transmembrane region" description="Helical" evidence="12">
    <location>
        <begin position="64"/>
        <end position="84"/>
    </location>
</feature>
<dbReference type="GO" id="GO:0005886">
    <property type="term" value="C:plasma membrane"/>
    <property type="evidence" value="ECO:0007669"/>
    <property type="project" value="UniProtKB-SubCell"/>
</dbReference>
<dbReference type="PROSITE" id="PS50283">
    <property type="entry name" value="NA_SOLUT_SYMP_3"/>
    <property type="match status" value="1"/>
</dbReference>
<evidence type="ECO:0000256" key="2">
    <source>
        <dbReference type="ARBA" id="ARBA00006434"/>
    </source>
</evidence>
<evidence type="ECO:0000313" key="14">
    <source>
        <dbReference type="Proteomes" id="UP000244896"/>
    </source>
</evidence>
<feature type="transmembrane region" description="Helical" evidence="12">
    <location>
        <begin position="251"/>
        <end position="269"/>
    </location>
</feature>
<dbReference type="KEGG" id="elut:CKA38_08555"/>
<sequence>MGSQAHQIYSYRPFKIVKTSGHFASLDIIVLVAYFMATLGIGVACWRKSRSVDGFTAAEGSLPGWLTGLSILGTYISSISFIALPGKAFAANWNSFVFSLSIPFAAWIGVKYFLPFYRNSGCISAYTHLEERFGGWARTYASACYLLTQMARVGTVTYLMALPMNVLLGWDIRLIILITGISTTLYTFIGGIVGVIWTEAAQTVVLVLGALVCAFLMLTGLPEGPGQLFQIASAHDKFSLGSFGASLAEPTFWVVLVYGVVINLQNFGVDQNYVQRYHAAKSDREARKSLWMGALLYVPVSAVFFFIGTALFAYYSTHAGDLPLEYQAADKSDYVFPWFIVSVLPKGITGLLIASIFAAAMSTISSSLNSSATIFLNDYYQRYINKSSTERQRMRVLYLSTIVVGIIGTSLAFGMINVKSALDAWWTLAGIFGGGMLGLFLLGFISRRAGKPAGVISVAVGILVILWMSVSPKLGWVPEGMRSPFHSFLTIVFGTAALLLTGLLVTAFARPRKRDGA</sequence>
<accession>A0A2U8E332</accession>
<feature type="transmembrane region" description="Helical" evidence="12">
    <location>
        <begin position="290"/>
        <end position="315"/>
    </location>
</feature>
<keyword evidence="10" id="KW-0739">Sodium transport</keyword>
<feature type="transmembrane region" description="Helical" evidence="12">
    <location>
        <begin position="335"/>
        <end position="360"/>
    </location>
</feature>
<dbReference type="GO" id="GO:0015293">
    <property type="term" value="F:symporter activity"/>
    <property type="evidence" value="ECO:0007669"/>
    <property type="project" value="TreeGrafter"/>
</dbReference>
<feature type="transmembrane region" description="Helical" evidence="12">
    <location>
        <begin position="96"/>
        <end position="114"/>
    </location>
</feature>
<dbReference type="OrthoDB" id="9814523at2"/>
<evidence type="ECO:0000256" key="7">
    <source>
        <dbReference type="ARBA" id="ARBA00023053"/>
    </source>
</evidence>
<feature type="transmembrane region" description="Helical" evidence="12">
    <location>
        <begin position="485"/>
        <end position="509"/>
    </location>
</feature>
<evidence type="ECO:0000256" key="10">
    <source>
        <dbReference type="ARBA" id="ARBA00023201"/>
    </source>
</evidence>
<feature type="transmembrane region" description="Helical" evidence="12">
    <location>
        <begin position="21"/>
        <end position="44"/>
    </location>
</feature>
<organism evidence="13 14">
    <name type="scientific">Ereboglobus luteus</name>
    <dbReference type="NCBI Taxonomy" id="1796921"/>
    <lineage>
        <taxon>Bacteria</taxon>
        <taxon>Pseudomonadati</taxon>
        <taxon>Verrucomicrobiota</taxon>
        <taxon>Opitutia</taxon>
        <taxon>Opitutales</taxon>
        <taxon>Opitutaceae</taxon>
        <taxon>Ereboglobus</taxon>
    </lineage>
</organism>
<evidence type="ECO:0000256" key="4">
    <source>
        <dbReference type="ARBA" id="ARBA00022475"/>
    </source>
</evidence>
<dbReference type="PANTHER" id="PTHR42985">
    <property type="entry name" value="SODIUM-COUPLED MONOCARBOXYLATE TRANSPORTER"/>
    <property type="match status" value="1"/>
</dbReference>
<evidence type="ECO:0000256" key="9">
    <source>
        <dbReference type="ARBA" id="ARBA00023136"/>
    </source>
</evidence>
<evidence type="ECO:0000313" key="13">
    <source>
        <dbReference type="EMBL" id="AWI09288.1"/>
    </source>
</evidence>
<reference evidence="13 14" key="1">
    <citation type="journal article" date="2018" name="Syst. Appl. Microbiol.">
        <title>Ereboglobus luteus gen. nov. sp. nov. from cockroach guts, and new insights into the oxygen relationship of the genera Opitutus and Didymococcus (Verrucomicrobia: Opitutaceae).</title>
        <authorList>
            <person name="Tegtmeier D."/>
            <person name="Belitz A."/>
            <person name="Radek R."/>
            <person name="Heimerl T."/>
            <person name="Brune A."/>
        </authorList>
    </citation>
    <scope>NUCLEOTIDE SEQUENCE [LARGE SCALE GENOMIC DNA]</scope>
    <source>
        <strain evidence="13 14">Ho45</strain>
    </source>
</reference>
<feature type="transmembrane region" description="Helical" evidence="12">
    <location>
        <begin position="172"/>
        <end position="197"/>
    </location>
</feature>
<keyword evidence="4" id="KW-1003">Cell membrane</keyword>
<feature type="transmembrane region" description="Helical" evidence="12">
    <location>
        <begin position="396"/>
        <end position="418"/>
    </location>
</feature>
<keyword evidence="14" id="KW-1185">Reference proteome</keyword>
<evidence type="ECO:0000256" key="8">
    <source>
        <dbReference type="ARBA" id="ARBA00023065"/>
    </source>
</evidence>
<evidence type="ECO:0000256" key="11">
    <source>
        <dbReference type="RuleBase" id="RU362091"/>
    </source>
</evidence>
<evidence type="ECO:0000256" key="1">
    <source>
        <dbReference type="ARBA" id="ARBA00004651"/>
    </source>
</evidence>